<feature type="signal peptide" evidence="1">
    <location>
        <begin position="1"/>
        <end position="28"/>
    </location>
</feature>
<accession>A0A948RSA0</accession>
<reference evidence="3" key="1">
    <citation type="submission" date="2021-05" db="EMBL/GenBank/DDBJ databases">
        <title>Energy efficiency and biological interactions define the core microbiome of deep oligotrophic groundwater.</title>
        <authorList>
            <person name="Mehrshad M."/>
            <person name="Lopez-Fernandez M."/>
            <person name="Bell E."/>
            <person name="Bernier-Latmani R."/>
            <person name="Bertilsson S."/>
            <person name="Dopson M."/>
        </authorList>
    </citation>
    <scope>NUCLEOTIDE SEQUENCE</scope>
    <source>
        <strain evidence="3">Modern_marine.mb.64</strain>
    </source>
</reference>
<evidence type="ECO:0000256" key="1">
    <source>
        <dbReference type="SAM" id="SignalP"/>
    </source>
</evidence>
<evidence type="ECO:0000313" key="3">
    <source>
        <dbReference type="EMBL" id="MBU2690078.1"/>
    </source>
</evidence>
<keyword evidence="1" id="KW-0732">Signal</keyword>
<dbReference type="Pfam" id="PF04151">
    <property type="entry name" value="PPC"/>
    <property type="match status" value="1"/>
</dbReference>
<gene>
    <name evidence="3" type="ORF">KJ970_04060</name>
</gene>
<dbReference type="AlphaFoldDB" id="A0A948RSA0"/>
<dbReference type="InterPro" id="IPR007280">
    <property type="entry name" value="Peptidase_C_arc/bac"/>
</dbReference>
<evidence type="ECO:0000313" key="4">
    <source>
        <dbReference type="Proteomes" id="UP000777784"/>
    </source>
</evidence>
<protein>
    <submittedName>
        <fullName evidence="3">PPC domain-containing protein</fullName>
    </submittedName>
</protein>
<name>A0A948RSA0_UNCEI</name>
<sequence length="170" mass="19117">MKTRNSGLVFILCLFTILLVGATGIASAEDSFEPNNTIEDAYPIESGITYESWISVPGDVDLYTFEVTIAGAIDISLTSLPADYDLYLFRYNPEEDSWDWVAFSNNWGSEDEEIHESNMPTGTYIIDIEGYEDVYDANDSYLLLATYPEGITPIQITTWGSIKLNYTETR</sequence>
<comment type="caution">
    <text evidence="3">The sequence shown here is derived from an EMBL/GenBank/DDBJ whole genome shotgun (WGS) entry which is preliminary data.</text>
</comment>
<dbReference type="EMBL" id="JAHJDP010000023">
    <property type="protein sequence ID" value="MBU2690078.1"/>
    <property type="molecule type" value="Genomic_DNA"/>
</dbReference>
<dbReference type="SUPFAM" id="SSF89260">
    <property type="entry name" value="Collagen-binding domain"/>
    <property type="match status" value="1"/>
</dbReference>
<dbReference type="Proteomes" id="UP000777784">
    <property type="component" value="Unassembled WGS sequence"/>
</dbReference>
<proteinExistence type="predicted"/>
<dbReference type="Gene3D" id="2.60.120.380">
    <property type="match status" value="1"/>
</dbReference>
<evidence type="ECO:0000259" key="2">
    <source>
        <dbReference type="Pfam" id="PF04151"/>
    </source>
</evidence>
<feature type="domain" description="Peptidase C-terminal archaeal/bacterial" evidence="2">
    <location>
        <begin position="59"/>
        <end position="128"/>
    </location>
</feature>
<feature type="chain" id="PRO_5037691945" evidence="1">
    <location>
        <begin position="29"/>
        <end position="170"/>
    </location>
</feature>
<organism evidence="3 4">
    <name type="scientific">Eiseniibacteriota bacterium</name>
    <dbReference type="NCBI Taxonomy" id="2212470"/>
    <lineage>
        <taxon>Bacteria</taxon>
        <taxon>Candidatus Eiseniibacteriota</taxon>
    </lineage>
</organism>